<evidence type="ECO:0000313" key="2">
    <source>
        <dbReference type="Proteomes" id="UP000019063"/>
    </source>
</evidence>
<dbReference type="AlphaFoldDB" id="W4HFJ0"/>
<gene>
    <name evidence="1" type="ORF">ATO8_19904</name>
</gene>
<dbReference type="STRING" id="1379903.ATO8_19904"/>
<accession>W4HFJ0</accession>
<dbReference type="Proteomes" id="UP000019063">
    <property type="component" value="Unassembled WGS sequence"/>
</dbReference>
<comment type="caution">
    <text evidence="1">The sequence shown here is derived from an EMBL/GenBank/DDBJ whole genome shotgun (WGS) entry which is preliminary data.</text>
</comment>
<name>W4HFJ0_9RHOB</name>
<dbReference type="RefSeq" id="WP_043847159.1">
    <property type="nucleotide sequence ID" value="NZ_AQQW01000021.1"/>
</dbReference>
<reference evidence="1 2" key="1">
    <citation type="journal article" date="2014" name="Antonie Van Leeuwenhoek">
        <title>Roseivivax atlanticus sp. nov., isolated from surface seawater of the Atlantic Ocean.</title>
        <authorList>
            <person name="Li G."/>
            <person name="Lai Q."/>
            <person name="Liu X."/>
            <person name="Sun F."/>
            <person name="Shao Z."/>
        </authorList>
    </citation>
    <scope>NUCLEOTIDE SEQUENCE [LARGE SCALE GENOMIC DNA]</scope>
    <source>
        <strain evidence="1 2">22II-s10s</strain>
    </source>
</reference>
<sequence length="149" mass="16948">MTYTKRDELNDKVSRLEVVEDILEHETHPDDRRLYNLERGRLLKQIKHLRQDVRLEEAAPQIPQNMPALDRMPINAGEYEYMIANPAQTVGVYVGPCRLTITDDGALFVMTGPSGKHHLGVQATPLERLNAHWMTFLAHPKNLGEKAVA</sequence>
<dbReference type="EMBL" id="AQQW01000021">
    <property type="protein sequence ID" value="ETW10896.1"/>
    <property type="molecule type" value="Genomic_DNA"/>
</dbReference>
<keyword evidence="2" id="KW-1185">Reference proteome</keyword>
<organism evidence="1 2">
    <name type="scientific">Roseivivax marinus</name>
    <dbReference type="NCBI Taxonomy" id="1379903"/>
    <lineage>
        <taxon>Bacteria</taxon>
        <taxon>Pseudomonadati</taxon>
        <taxon>Pseudomonadota</taxon>
        <taxon>Alphaproteobacteria</taxon>
        <taxon>Rhodobacterales</taxon>
        <taxon>Roseobacteraceae</taxon>
        <taxon>Roseivivax</taxon>
    </lineage>
</organism>
<evidence type="ECO:0000313" key="1">
    <source>
        <dbReference type="EMBL" id="ETW10896.1"/>
    </source>
</evidence>
<proteinExistence type="predicted"/>
<protein>
    <submittedName>
        <fullName evidence="1">Uncharacterized protein</fullName>
    </submittedName>
</protein>